<evidence type="ECO:0000259" key="1">
    <source>
        <dbReference type="Pfam" id="PF11716"/>
    </source>
</evidence>
<sequence>MNEIRVLIDAERTRMLGVLEELDNEQWNAPSLCAGWRVRDVVVHLLMPYQLTVPRFLGNMAAAGFKFDKMADRWARRDGRPNGHIVDALRQTAHGRFRIPGAQPEAPLCHLVIHAQDIYRPLGVDHIIDKQSANIVLDQLTSPQARRALKPGLLDGLAFTANDSGWNYGTGAAVIGSASALVTTLAGRPAAIHELSGSGTAQVRRRLLTASS</sequence>
<dbReference type="GO" id="GO:0046872">
    <property type="term" value="F:metal ion binding"/>
    <property type="evidence" value="ECO:0007669"/>
    <property type="project" value="InterPro"/>
</dbReference>
<dbReference type="SUPFAM" id="SSF109854">
    <property type="entry name" value="DinB/YfiT-like putative metalloenzymes"/>
    <property type="match status" value="1"/>
</dbReference>
<reference evidence="2 3" key="1">
    <citation type="submission" date="2018-10" db="EMBL/GenBank/DDBJ databases">
        <title>Genomic Encyclopedia of Type Strains, Phase IV (KMG-IV): sequencing the most valuable type-strain genomes for metagenomic binning, comparative biology and taxonomic classification.</title>
        <authorList>
            <person name="Goeker M."/>
        </authorList>
    </citation>
    <scope>NUCLEOTIDE SEQUENCE [LARGE SCALE GENOMIC DNA]</scope>
    <source>
        <strain evidence="2 3">DSM 25586</strain>
    </source>
</reference>
<proteinExistence type="predicted"/>
<dbReference type="NCBIfam" id="TIGR03083">
    <property type="entry name" value="maleylpyruvate isomerase family mycothiol-dependent enzyme"/>
    <property type="match status" value="1"/>
</dbReference>
<accession>A0A495FMR2</accession>
<organism evidence="2 3">
    <name type="scientific">Arthrobacter oryzae</name>
    <dbReference type="NCBI Taxonomy" id="409290"/>
    <lineage>
        <taxon>Bacteria</taxon>
        <taxon>Bacillati</taxon>
        <taxon>Actinomycetota</taxon>
        <taxon>Actinomycetes</taxon>
        <taxon>Micrococcales</taxon>
        <taxon>Micrococcaceae</taxon>
        <taxon>Arthrobacter</taxon>
    </lineage>
</organism>
<evidence type="ECO:0000313" key="2">
    <source>
        <dbReference type="EMBL" id="RKR30515.1"/>
    </source>
</evidence>
<protein>
    <submittedName>
        <fullName evidence="2">Uncharacterized protein (TIGR03083 family)</fullName>
    </submittedName>
</protein>
<dbReference type="RefSeq" id="WP_120950559.1">
    <property type="nucleotide sequence ID" value="NZ_RBIR01000001.1"/>
</dbReference>
<comment type="caution">
    <text evidence="2">The sequence shown here is derived from an EMBL/GenBank/DDBJ whole genome shotgun (WGS) entry which is preliminary data.</text>
</comment>
<dbReference type="Pfam" id="PF11716">
    <property type="entry name" value="MDMPI_N"/>
    <property type="match status" value="1"/>
</dbReference>
<dbReference type="InterPro" id="IPR024344">
    <property type="entry name" value="MDMPI_metal-binding"/>
</dbReference>
<name>A0A495FMR2_9MICC</name>
<evidence type="ECO:0000313" key="3">
    <source>
        <dbReference type="Proteomes" id="UP000276055"/>
    </source>
</evidence>
<feature type="domain" description="Mycothiol-dependent maleylpyruvate isomerase metal-binding" evidence="1">
    <location>
        <begin position="9"/>
        <end position="95"/>
    </location>
</feature>
<dbReference type="Proteomes" id="UP000276055">
    <property type="component" value="Unassembled WGS sequence"/>
</dbReference>
<dbReference type="AlphaFoldDB" id="A0A495FMR2"/>
<dbReference type="InterPro" id="IPR034660">
    <property type="entry name" value="DinB/YfiT-like"/>
</dbReference>
<dbReference type="EMBL" id="RBIR01000001">
    <property type="protein sequence ID" value="RKR30515.1"/>
    <property type="molecule type" value="Genomic_DNA"/>
</dbReference>
<dbReference type="Gene3D" id="1.20.120.450">
    <property type="entry name" value="dinb family like domain"/>
    <property type="match status" value="1"/>
</dbReference>
<dbReference type="InterPro" id="IPR017517">
    <property type="entry name" value="Maleyloyr_isom"/>
</dbReference>
<gene>
    <name evidence="2" type="ORF">C8D78_0840</name>
</gene>
<dbReference type="OrthoDB" id="5178565at2"/>